<comment type="caution">
    <text evidence="1">The sequence shown here is derived from an EMBL/GenBank/DDBJ whole genome shotgun (WGS) entry which is preliminary data.</text>
</comment>
<dbReference type="Proteomes" id="UP000298663">
    <property type="component" value="Unassembled WGS sequence"/>
</dbReference>
<dbReference type="AlphaFoldDB" id="A0A4U5LQZ5"/>
<gene>
    <name evidence="1" type="ORF">L596_029847</name>
</gene>
<keyword evidence="2" id="KW-1185">Reference proteome</keyword>
<name>A0A4U5LQZ5_STECR</name>
<accession>A0A4U5LQZ5</accession>
<sequence length="124" mass="14197">MDSITNVMLRAFLASFPDIILGTFYEIPALTGNFFEAMQTLKVKLVAFGYISMTQYMFSKICAFTHNANFRMVSFTLDTNSEMSLRGSESCKDNAKVRFWSMDLVYTKREMEISIHRLSVKEAG</sequence>
<dbReference type="EMBL" id="AZBU02000013">
    <property type="protein sequence ID" value="TKR58396.1"/>
    <property type="molecule type" value="Genomic_DNA"/>
</dbReference>
<evidence type="ECO:0000313" key="1">
    <source>
        <dbReference type="EMBL" id="TKR58396.1"/>
    </source>
</evidence>
<reference evidence="1 2" key="2">
    <citation type="journal article" date="2019" name="G3 (Bethesda)">
        <title>Hybrid Assembly of the Genome of the Entomopathogenic Nematode Steinernema carpocapsae Identifies the X-Chromosome.</title>
        <authorList>
            <person name="Serra L."/>
            <person name="Macchietto M."/>
            <person name="Macias-Munoz A."/>
            <person name="McGill C.J."/>
            <person name="Rodriguez I.M."/>
            <person name="Rodriguez B."/>
            <person name="Murad R."/>
            <person name="Mortazavi A."/>
        </authorList>
    </citation>
    <scope>NUCLEOTIDE SEQUENCE [LARGE SCALE GENOMIC DNA]</scope>
    <source>
        <strain evidence="1 2">ALL</strain>
    </source>
</reference>
<reference evidence="1 2" key="1">
    <citation type="journal article" date="2015" name="Genome Biol.">
        <title>Comparative genomics of Steinernema reveals deeply conserved gene regulatory networks.</title>
        <authorList>
            <person name="Dillman A.R."/>
            <person name="Macchietto M."/>
            <person name="Porter C.F."/>
            <person name="Rogers A."/>
            <person name="Williams B."/>
            <person name="Antoshechkin I."/>
            <person name="Lee M.M."/>
            <person name="Goodwin Z."/>
            <person name="Lu X."/>
            <person name="Lewis E.E."/>
            <person name="Goodrich-Blair H."/>
            <person name="Stock S.P."/>
            <person name="Adams B.J."/>
            <person name="Sternberg P.W."/>
            <person name="Mortazavi A."/>
        </authorList>
    </citation>
    <scope>NUCLEOTIDE SEQUENCE [LARGE SCALE GENOMIC DNA]</scope>
    <source>
        <strain evidence="1 2">ALL</strain>
    </source>
</reference>
<proteinExistence type="predicted"/>
<protein>
    <submittedName>
        <fullName evidence="1">Uncharacterized protein</fullName>
    </submittedName>
</protein>
<organism evidence="1 2">
    <name type="scientific">Steinernema carpocapsae</name>
    <name type="common">Entomopathogenic nematode</name>
    <dbReference type="NCBI Taxonomy" id="34508"/>
    <lineage>
        <taxon>Eukaryota</taxon>
        <taxon>Metazoa</taxon>
        <taxon>Ecdysozoa</taxon>
        <taxon>Nematoda</taxon>
        <taxon>Chromadorea</taxon>
        <taxon>Rhabditida</taxon>
        <taxon>Tylenchina</taxon>
        <taxon>Panagrolaimomorpha</taxon>
        <taxon>Strongyloidoidea</taxon>
        <taxon>Steinernematidae</taxon>
        <taxon>Steinernema</taxon>
    </lineage>
</organism>
<evidence type="ECO:0000313" key="2">
    <source>
        <dbReference type="Proteomes" id="UP000298663"/>
    </source>
</evidence>